<dbReference type="Pfam" id="PF23629">
    <property type="entry name" value="Death_MADD"/>
    <property type="match status" value="1"/>
</dbReference>
<dbReference type="GO" id="GO:0006915">
    <property type="term" value="P:apoptotic process"/>
    <property type="evidence" value="ECO:0007669"/>
    <property type="project" value="UniProtKB-KW"/>
</dbReference>
<comment type="similarity">
    <text evidence="3">Belongs to the MADD family.</text>
</comment>
<evidence type="ECO:0000256" key="10">
    <source>
        <dbReference type="SAM" id="MobiDB-lite"/>
    </source>
</evidence>
<dbReference type="GO" id="GO:0032483">
    <property type="term" value="P:regulation of Rab protein signal transduction"/>
    <property type="evidence" value="ECO:0007669"/>
    <property type="project" value="TreeGrafter"/>
</dbReference>
<dbReference type="GO" id="GO:0005085">
    <property type="term" value="F:guanyl-nucleotide exchange factor activity"/>
    <property type="evidence" value="ECO:0007669"/>
    <property type="project" value="UniProtKB-KW"/>
</dbReference>
<dbReference type="InterPro" id="IPR039980">
    <property type="entry name" value="MADD"/>
</dbReference>
<dbReference type="InterPro" id="IPR057469">
    <property type="entry name" value="PH_MADD"/>
</dbReference>
<dbReference type="Gene3D" id="3.40.50.11500">
    <property type="match status" value="1"/>
</dbReference>
<accession>A0A8J4WSY2</accession>
<dbReference type="GO" id="GO:0042981">
    <property type="term" value="P:regulation of apoptotic process"/>
    <property type="evidence" value="ECO:0007669"/>
    <property type="project" value="TreeGrafter"/>
</dbReference>
<dbReference type="InterPro" id="IPR043153">
    <property type="entry name" value="DENN_C"/>
</dbReference>
<feature type="region of interest" description="Disordered" evidence="10">
    <location>
        <begin position="641"/>
        <end position="670"/>
    </location>
</feature>
<evidence type="ECO:0000256" key="3">
    <source>
        <dbReference type="ARBA" id="ARBA00005978"/>
    </source>
</evidence>
<dbReference type="SMART" id="SM00800">
    <property type="entry name" value="uDENN"/>
    <property type="match status" value="1"/>
</dbReference>
<proteinExistence type="inferred from homology"/>
<feature type="compositionally biased region" description="Basic and acidic residues" evidence="10">
    <location>
        <begin position="728"/>
        <end position="737"/>
    </location>
</feature>
<sequence>MQEFCPRLVDYIILVGSHSGSRTSSTVQTPVILNRFPPCDHADFMLPPDVALFCQPEGCFNTVGSHPPRNGGDYSIPKRSPVSFVFTLTDKESSKVRYGVCFNFFRPIHRRAGNRKQSITNGLQTELASGVSDLSAHDGPLPDKTLHARGSPISTSKPHSHSSNRLRTHTLTSLCLISHHPFFTKFRALVEFLHTLIHKLHERSRPKLRESETVWGVLTGAIPTVTSPLVIRSVREIEVWILRLLSAPAPVPGKTCLHLSVQPKSMMKPMIFALPDKSRLPLVDFPLHLPIQLLGIARTLRILVCLLLEQKVVIQSADYNRLSLCVLAFTAMLYPLQYMFPIIPLLPPCMAEAEQLLIAPTPYIIGVPTSFYAARKVFRMPKDVWVANLDTQELSYPEVLEEIPDLPEPECTILIRHLNLALSTLPPSKDNRSLDLALSEVNRLRKSSSASNIVDYNPLNYISDEASTSVATRVALVLFLSAKNILGGLAAHTRTLRLYPRPVVAFQFECFMKSRPRPCLFTSMLARSQAVEYFAEAMLCAHNEAYQRVVAGEYAPELIGDKAQWFASLLTPVLFDTWPEAVTGRPSMSDSTNAFIGSPLLYALVAARLQSSTVDSSVLMGGSDRNTEQFMGDVSKTLSVQDEFSDYPTDESASDTETEHSTTSVGSTVSDVISDHLDSGIGEIQHKSTVRAPSDSSCDPATKLNGADPQTLEPVFVCPGEPLPPSLSREHTLEPDARVQPGLEDIPDELSSPTTTDALSTTPENENGRDRKNSQPSSPTDTLRAFTKASVSMFSGGSSRKGSTLDDTRHSVLTDGRINWSSPFFVLLGELFNLNTTFSSELMRSDEGAREWKKRLDEERYLIQAAKSIREGNAPGIFSRNRFVALLQSESNRNLLLSRLNRCNILPPSTGSDEQQQYVEDVLIDHWNQYKAIVRTLHQVASGLESSLRSDIFIPTPASVYTPRAQNTNSAVLPLTNGGLASAFGLLELAHTHYYQLPMRTTRTTRSSVATVQFPSGNDLPSSVGSASSLRSDVASGNNSSFISNGNHATNNGIQGSSPIGISQLNNKQYPPTTPSSYCRTVSTAPLDVASDSEQLSMNVLLSRPMRSMSGGRSQSGSVQSPISPLFERQSGTYQYIPSVSGTLPFDEFTAPKSSHSRGYRYRHSKLIKPVIAESSDNDSANTLRATHRQSLGTLNLDQTVNGTDQVSTNGSLMRINRTYVFEDLLANSGGTRLQLWDNMQFWEDAFLDAVAQERDILGMDFRPTDLLKHYSMSTPLKRKHAELAEDKLLAGLMHNMIAFMIMMGVNRVDIRRKIRRLLAKSHMGLHYSQEISNLLDVLEYLYGNDIDLRQVKSRAIPHHSYEVYRGINTEGKLLFMEVGEDHLLLRNLSGCVIDRWWYDQLINITYRLNSFVLCISVRLNGQSNLNLFYTKKCQLLYQAIEQAMEQMSLQIHRGPLGGDLRGELNVVNVANNSPGTIRVCSDGFAVNMTCEKMFISIPNIKCCRVSQHDQFTIEFLVGRATHLLHHFHVRITSIILTLPSASGNGLQNPASELSKTTLTAQ</sequence>
<feature type="compositionally biased region" description="Acidic residues" evidence="10">
    <location>
        <begin position="643"/>
        <end position="656"/>
    </location>
</feature>
<dbReference type="InterPro" id="IPR005113">
    <property type="entry name" value="uDENN_dom"/>
</dbReference>
<dbReference type="GO" id="GO:0005886">
    <property type="term" value="C:plasma membrane"/>
    <property type="evidence" value="ECO:0007669"/>
    <property type="project" value="UniProtKB-SubCell"/>
</dbReference>
<evidence type="ECO:0000256" key="7">
    <source>
        <dbReference type="ARBA" id="ARBA00022658"/>
    </source>
</evidence>
<dbReference type="EMBL" id="LUCH01001358">
    <property type="protein sequence ID" value="KAF5403210.1"/>
    <property type="molecule type" value="Genomic_DNA"/>
</dbReference>
<evidence type="ECO:0000256" key="6">
    <source>
        <dbReference type="ARBA" id="ARBA00022490"/>
    </source>
</evidence>
<evidence type="ECO:0000256" key="5">
    <source>
        <dbReference type="ARBA" id="ARBA00022475"/>
    </source>
</evidence>
<dbReference type="OrthoDB" id="6282239at2759"/>
<dbReference type="Proteomes" id="UP000748531">
    <property type="component" value="Unassembled WGS sequence"/>
</dbReference>
<protein>
    <recommendedName>
        <fullName evidence="4">MAP kinase-activating death domain protein</fullName>
    </recommendedName>
</protein>
<feature type="compositionally biased region" description="Polar residues" evidence="10">
    <location>
        <begin position="1012"/>
        <end position="1031"/>
    </location>
</feature>
<dbReference type="PANTHER" id="PTHR13008:SF7">
    <property type="entry name" value="MAP KINASE-ACTIVATING DEATH DOMAIN PROTEIN"/>
    <property type="match status" value="1"/>
</dbReference>
<evidence type="ECO:0000256" key="8">
    <source>
        <dbReference type="ARBA" id="ARBA00022703"/>
    </source>
</evidence>
<keyword evidence="13" id="KW-1185">Reference proteome</keyword>
<dbReference type="InterPro" id="IPR037516">
    <property type="entry name" value="Tripartite_DENN"/>
</dbReference>
<dbReference type="Pfam" id="PF03456">
    <property type="entry name" value="uDENN"/>
    <property type="match status" value="1"/>
</dbReference>
<keyword evidence="6" id="KW-0963">Cytoplasm</keyword>
<evidence type="ECO:0000313" key="12">
    <source>
        <dbReference type="EMBL" id="KAF5403210.1"/>
    </source>
</evidence>
<reference evidence="12" key="1">
    <citation type="submission" date="2019-05" db="EMBL/GenBank/DDBJ databases">
        <title>Annotation for the trematode Paragonimus heterotremus.</title>
        <authorList>
            <person name="Choi Y.-J."/>
        </authorList>
    </citation>
    <scope>NUCLEOTIDE SEQUENCE</scope>
    <source>
        <strain evidence="12">LC</strain>
    </source>
</reference>
<dbReference type="SMART" id="SM00801">
    <property type="entry name" value="dDENN"/>
    <property type="match status" value="1"/>
</dbReference>
<comment type="caution">
    <text evidence="12">The sequence shown here is derived from an EMBL/GenBank/DDBJ whole genome shotgun (WGS) entry which is preliminary data.</text>
</comment>
<gene>
    <name evidence="12" type="ORF">PHET_03021</name>
</gene>
<evidence type="ECO:0000313" key="13">
    <source>
        <dbReference type="Proteomes" id="UP000748531"/>
    </source>
</evidence>
<keyword evidence="7" id="KW-0344">Guanine-nucleotide releasing factor</keyword>
<dbReference type="PROSITE" id="PS50211">
    <property type="entry name" value="DENN"/>
    <property type="match status" value="1"/>
</dbReference>
<evidence type="ECO:0000256" key="9">
    <source>
        <dbReference type="ARBA" id="ARBA00023136"/>
    </source>
</evidence>
<dbReference type="InterPro" id="IPR056574">
    <property type="entry name" value="Death_MADD"/>
</dbReference>
<keyword evidence="9" id="KW-0472">Membrane</keyword>
<feature type="domain" description="UDENN" evidence="11">
    <location>
        <begin position="10"/>
        <end position="545"/>
    </location>
</feature>
<feature type="compositionally biased region" description="Low complexity" evidence="10">
    <location>
        <begin position="661"/>
        <end position="670"/>
    </location>
</feature>
<evidence type="ECO:0000259" key="11">
    <source>
        <dbReference type="PROSITE" id="PS50211"/>
    </source>
</evidence>
<comment type="subcellular location">
    <subcellularLocation>
        <location evidence="1">Cell membrane</location>
    </subcellularLocation>
    <subcellularLocation>
        <location evidence="2">Cytoplasm</location>
    </subcellularLocation>
</comment>
<dbReference type="SMART" id="SM00799">
    <property type="entry name" value="DENN"/>
    <property type="match status" value="1"/>
</dbReference>
<dbReference type="InterPro" id="IPR005112">
    <property type="entry name" value="dDENN_dom"/>
</dbReference>
<feature type="compositionally biased region" description="Polar residues" evidence="10">
    <location>
        <begin position="1048"/>
        <end position="1078"/>
    </location>
</feature>
<organism evidence="12 13">
    <name type="scientific">Paragonimus heterotremus</name>
    <dbReference type="NCBI Taxonomy" id="100268"/>
    <lineage>
        <taxon>Eukaryota</taxon>
        <taxon>Metazoa</taxon>
        <taxon>Spiralia</taxon>
        <taxon>Lophotrochozoa</taxon>
        <taxon>Platyhelminthes</taxon>
        <taxon>Trematoda</taxon>
        <taxon>Digenea</taxon>
        <taxon>Plagiorchiida</taxon>
        <taxon>Troglotremata</taxon>
        <taxon>Troglotrematidae</taxon>
        <taxon>Paragonimus</taxon>
    </lineage>
</organism>
<evidence type="ECO:0000256" key="2">
    <source>
        <dbReference type="ARBA" id="ARBA00004496"/>
    </source>
</evidence>
<dbReference type="InterPro" id="IPR001194">
    <property type="entry name" value="cDENN_dom"/>
</dbReference>
<name>A0A8J4WSY2_9TREM</name>
<dbReference type="Pfam" id="PF02141">
    <property type="entry name" value="DENN"/>
    <property type="match status" value="1"/>
</dbReference>
<dbReference type="Pfam" id="PF25328">
    <property type="entry name" value="PH_MADD"/>
    <property type="match status" value="1"/>
</dbReference>
<keyword evidence="8" id="KW-0053">Apoptosis</keyword>
<dbReference type="PANTHER" id="PTHR13008">
    <property type="entry name" value="MAP-KINASE ACTIVATING DEATH DOMAIN PROTEIN MADD /DENN/AEX-3 C.ELEGANS"/>
    <property type="match status" value="1"/>
</dbReference>
<dbReference type="Gene3D" id="3.30.450.200">
    <property type="match status" value="1"/>
</dbReference>
<keyword evidence="5" id="KW-1003">Cell membrane</keyword>
<feature type="compositionally biased region" description="Low complexity" evidence="10">
    <location>
        <begin position="1036"/>
        <end position="1047"/>
    </location>
</feature>
<feature type="region of interest" description="Disordered" evidence="10">
    <location>
        <begin position="132"/>
        <end position="165"/>
    </location>
</feature>
<evidence type="ECO:0000256" key="1">
    <source>
        <dbReference type="ARBA" id="ARBA00004236"/>
    </source>
</evidence>
<feature type="region of interest" description="Disordered" evidence="10">
    <location>
        <begin position="687"/>
        <end position="782"/>
    </location>
</feature>
<evidence type="ECO:0000256" key="4">
    <source>
        <dbReference type="ARBA" id="ARBA00017868"/>
    </source>
</evidence>
<feature type="compositionally biased region" description="Polar residues" evidence="10">
    <location>
        <begin position="751"/>
        <end position="765"/>
    </location>
</feature>
<dbReference type="GO" id="GO:0005829">
    <property type="term" value="C:cytosol"/>
    <property type="evidence" value="ECO:0007669"/>
    <property type="project" value="TreeGrafter"/>
</dbReference>
<feature type="region of interest" description="Disordered" evidence="10">
    <location>
        <begin position="1012"/>
        <end position="1078"/>
    </location>
</feature>